<feature type="domain" description="ABC transporter" evidence="4">
    <location>
        <begin position="30"/>
        <end position="262"/>
    </location>
</feature>
<dbReference type="InterPro" id="IPR027417">
    <property type="entry name" value="P-loop_NTPase"/>
</dbReference>
<dbReference type="Gene3D" id="2.40.50.100">
    <property type="match status" value="1"/>
</dbReference>
<keyword evidence="1" id="KW-0813">Transport</keyword>
<accession>A0ABV1JER6</accession>
<name>A0ABV1JER6_9ACTN</name>
<keyword evidence="3 5" id="KW-0067">ATP-binding</keyword>
<dbReference type="Pfam" id="PF00005">
    <property type="entry name" value="ABC_tran"/>
    <property type="match status" value="1"/>
</dbReference>
<comment type="caution">
    <text evidence="5">The sequence shown here is derived from an EMBL/GenBank/DDBJ whole genome shotgun (WGS) entry which is preliminary data.</text>
</comment>
<evidence type="ECO:0000313" key="5">
    <source>
        <dbReference type="EMBL" id="MEQ3363177.1"/>
    </source>
</evidence>
<protein>
    <submittedName>
        <fullName evidence="5">ABC transporter ATP-binding protein</fullName>
    </submittedName>
</protein>
<evidence type="ECO:0000256" key="2">
    <source>
        <dbReference type="ARBA" id="ARBA00022741"/>
    </source>
</evidence>
<keyword evidence="2" id="KW-0547">Nucleotide-binding</keyword>
<proteinExistence type="predicted"/>
<dbReference type="SMART" id="SM00382">
    <property type="entry name" value="AAA"/>
    <property type="match status" value="1"/>
</dbReference>
<dbReference type="Pfam" id="PF08402">
    <property type="entry name" value="TOBE_2"/>
    <property type="match status" value="1"/>
</dbReference>
<dbReference type="InterPro" id="IPR003439">
    <property type="entry name" value="ABC_transporter-like_ATP-bd"/>
</dbReference>
<dbReference type="Gene3D" id="2.40.50.140">
    <property type="entry name" value="Nucleic acid-binding proteins"/>
    <property type="match status" value="1"/>
</dbReference>
<organism evidence="5 6">
    <name type="scientific">Raoultibacter massiliensis</name>
    <dbReference type="NCBI Taxonomy" id="1852371"/>
    <lineage>
        <taxon>Bacteria</taxon>
        <taxon>Bacillati</taxon>
        <taxon>Actinomycetota</taxon>
        <taxon>Coriobacteriia</taxon>
        <taxon>Eggerthellales</taxon>
        <taxon>Eggerthellaceae</taxon>
        <taxon>Raoultibacter</taxon>
    </lineage>
</organism>
<dbReference type="InterPro" id="IPR003593">
    <property type="entry name" value="AAA+_ATPase"/>
</dbReference>
<evidence type="ECO:0000256" key="3">
    <source>
        <dbReference type="ARBA" id="ARBA00022840"/>
    </source>
</evidence>
<keyword evidence="6" id="KW-1185">Reference proteome</keyword>
<dbReference type="Gene3D" id="3.40.50.300">
    <property type="entry name" value="P-loop containing nucleotide triphosphate hydrolases"/>
    <property type="match status" value="1"/>
</dbReference>
<dbReference type="InterPro" id="IPR008995">
    <property type="entry name" value="Mo/tungstate-bd_C_term_dom"/>
</dbReference>
<dbReference type="CDD" id="cd03301">
    <property type="entry name" value="ABC_MalK_N"/>
    <property type="match status" value="1"/>
</dbReference>
<evidence type="ECO:0000313" key="6">
    <source>
        <dbReference type="Proteomes" id="UP001487305"/>
    </source>
</evidence>
<dbReference type="SUPFAM" id="SSF50331">
    <property type="entry name" value="MOP-like"/>
    <property type="match status" value="1"/>
</dbReference>
<gene>
    <name evidence="5" type="ORF">AAA083_09345</name>
</gene>
<dbReference type="InterPro" id="IPR013611">
    <property type="entry name" value="Transp-assoc_OB_typ2"/>
</dbReference>
<evidence type="ECO:0000256" key="1">
    <source>
        <dbReference type="ARBA" id="ARBA00022448"/>
    </source>
</evidence>
<dbReference type="InterPro" id="IPR015855">
    <property type="entry name" value="ABC_transpr_MalK-like"/>
</dbReference>
<reference evidence="5 6" key="1">
    <citation type="submission" date="2024-04" db="EMBL/GenBank/DDBJ databases">
        <title>Human intestinal bacterial collection.</title>
        <authorList>
            <person name="Pauvert C."/>
            <person name="Hitch T.C.A."/>
            <person name="Clavel T."/>
        </authorList>
    </citation>
    <scope>NUCLEOTIDE SEQUENCE [LARGE SCALE GENOMIC DNA]</scope>
    <source>
        <strain evidence="5 6">CLA-KB-H42</strain>
    </source>
</reference>
<dbReference type="InterPro" id="IPR047641">
    <property type="entry name" value="ABC_transpr_MalK/UgpC-like"/>
</dbReference>
<dbReference type="PROSITE" id="PS00211">
    <property type="entry name" value="ABC_TRANSPORTER_1"/>
    <property type="match status" value="1"/>
</dbReference>
<dbReference type="GO" id="GO:0005524">
    <property type="term" value="F:ATP binding"/>
    <property type="evidence" value="ECO:0007669"/>
    <property type="project" value="UniProtKB-KW"/>
</dbReference>
<dbReference type="PANTHER" id="PTHR43875:SF1">
    <property type="entry name" value="OSMOPROTECTIVE COMPOUNDS UPTAKE ATP-BINDING PROTEIN GGTA"/>
    <property type="match status" value="1"/>
</dbReference>
<dbReference type="SUPFAM" id="SSF52540">
    <property type="entry name" value="P-loop containing nucleoside triphosphate hydrolases"/>
    <property type="match status" value="1"/>
</dbReference>
<dbReference type="InterPro" id="IPR012340">
    <property type="entry name" value="NA-bd_OB-fold"/>
</dbReference>
<dbReference type="RefSeq" id="WP_349227536.1">
    <property type="nucleotide sequence ID" value="NZ_JBBNOP010000007.1"/>
</dbReference>
<dbReference type="EMBL" id="JBBNOP010000007">
    <property type="protein sequence ID" value="MEQ3363177.1"/>
    <property type="molecule type" value="Genomic_DNA"/>
</dbReference>
<dbReference type="Proteomes" id="UP001487305">
    <property type="component" value="Unassembled WGS sequence"/>
</dbReference>
<dbReference type="PANTHER" id="PTHR43875">
    <property type="entry name" value="MALTODEXTRIN IMPORT ATP-BINDING PROTEIN MSMX"/>
    <property type="match status" value="1"/>
</dbReference>
<dbReference type="InterPro" id="IPR017871">
    <property type="entry name" value="ABC_transporter-like_CS"/>
</dbReference>
<dbReference type="PROSITE" id="PS50893">
    <property type="entry name" value="ABC_TRANSPORTER_2"/>
    <property type="match status" value="1"/>
</dbReference>
<evidence type="ECO:0000259" key="4">
    <source>
        <dbReference type="PROSITE" id="PS50893"/>
    </source>
</evidence>
<sequence length="411" mass="45240">MAGAHDGAPWKNARRQERPDESKVNQVAFLAIEHACKAFGKNTIRAVDDLSLSVERGEFIVFVGSSGCGKSTTLRLIAGLETPDSGTIALEGRDITRTPPAERNIAMVFQDYALYPHMTVFDNIAFPLTVRRVPRAERKRRVCAVSETLGIADILHRKPAKLSGGQKQRVAIGRALVRDPAVFLMDEPLSNLDAKLRAQMRGELARLHRTMRATIIYVTHDQTEAMTLASRIVVMDQGRVQQIGTPDELYLRPKNLFVAEFIGTPSMNLLACEVRGRTPYLARSAIGGGLCTASGRQRLFDAARLPFEPSNLEGRRLIAGIRPEHAHVERRPSETEPRPSRGLQGVCVRRERIGAEMYALVDLGGASVLGKESSDPQKKPRVGGEATISLQPEELLLFDQETTQALGTPRP</sequence>